<comment type="similarity">
    <text evidence="2">Belongs to the MotB family.</text>
</comment>
<evidence type="ECO:0000256" key="7">
    <source>
        <dbReference type="PROSITE-ProRule" id="PRU00473"/>
    </source>
</evidence>
<keyword evidence="6 7" id="KW-0472">Membrane</keyword>
<evidence type="ECO:0000256" key="6">
    <source>
        <dbReference type="ARBA" id="ARBA00023136"/>
    </source>
</evidence>
<comment type="caution">
    <text evidence="10">The sequence shown here is derived from an EMBL/GenBank/DDBJ whole genome shotgun (WGS) entry which is preliminary data.</text>
</comment>
<dbReference type="InterPro" id="IPR036737">
    <property type="entry name" value="OmpA-like_sf"/>
</dbReference>
<sequence length="272" mass="30860">MRKKKCKCPKPGLSAPFFMLTYGDLMTLLLVFFVLLFAMSTIEVVKFQAQIGAIKGALGISQFYQYAPMIKNLPTPSMRTSPRVVALSKVKPTTLKPLSEYKRIDLTEPVQKEENEKVRMIQAIGIEGDLTMQIEKDEVILVLPSFGIFSKDSYTINPDSPEVHRAKKLYAKLGQQMAKLVDYDIYFVGHTDALPMKPVSQGPQNKMELGFMRSVAMYEFFFAEYLKDKTRIVFASQGDNIPIVPDASLDSERRKNRRVEVLLKKKTGSIEE</sequence>
<keyword evidence="11" id="KW-1185">Reference proteome</keyword>
<dbReference type="PANTHER" id="PTHR30329">
    <property type="entry name" value="STATOR ELEMENT OF FLAGELLAR MOTOR COMPLEX"/>
    <property type="match status" value="1"/>
</dbReference>
<dbReference type="Gene3D" id="3.30.1330.60">
    <property type="entry name" value="OmpA-like domain"/>
    <property type="match status" value="1"/>
</dbReference>
<evidence type="ECO:0000259" key="9">
    <source>
        <dbReference type="PROSITE" id="PS51123"/>
    </source>
</evidence>
<evidence type="ECO:0000256" key="8">
    <source>
        <dbReference type="SAM" id="Phobius"/>
    </source>
</evidence>
<name>A0ABS3APQ6_9BACT</name>
<dbReference type="PROSITE" id="PS51123">
    <property type="entry name" value="OMPA_2"/>
    <property type="match status" value="1"/>
</dbReference>
<evidence type="ECO:0000256" key="2">
    <source>
        <dbReference type="ARBA" id="ARBA00008914"/>
    </source>
</evidence>
<dbReference type="SUPFAM" id="SSF103088">
    <property type="entry name" value="OmpA-like"/>
    <property type="match status" value="1"/>
</dbReference>
<accession>A0ABS3APQ6</accession>
<organism evidence="10 11">
    <name type="scientific">Simkania negevensis</name>
    <dbReference type="NCBI Taxonomy" id="83561"/>
    <lineage>
        <taxon>Bacteria</taxon>
        <taxon>Pseudomonadati</taxon>
        <taxon>Chlamydiota</taxon>
        <taxon>Chlamydiia</taxon>
        <taxon>Parachlamydiales</taxon>
        <taxon>Simkaniaceae</taxon>
        <taxon>Simkania</taxon>
    </lineage>
</organism>
<dbReference type="PANTHER" id="PTHR30329:SF21">
    <property type="entry name" value="LIPOPROTEIN YIAD-RELATED"/>
    <property type="match status" value="1"/>
</dbReference>
<keyword evidence="3" id="KW-1003">Cell membrane</keyword>
<evidence type="ECO:0000256" key="5">
    <source>
        <dbReference type="ARBA" id="ARBA00022989"/>
    </source>
</evidence>
<feature type="transmembrane region" description="Helical" evidence="8">
    <location>
        <begin position="12"/>
        <end position="39"/>
    </location>
</feature>
<proteinExistence type="inferred from homology"/>
<dbReference type="InterPro" id="IPR025713">
    <property type="entry name" value="MotB-like_N_dom"/>
</dbReference>
<dbReference type="InterPro" id="IPR006665">
    <property type="entry name" value="OmpA-like"/>
</dbReference>
<evidence type="ECO:0000256" key="3">
    <source>
        <dbReference type="ARBA" id="ARBA00022475"/>
    </source>
</evidence>
<reference evidence="10 11" key="1">
    <citation type="submission" date="2021-02" db="EMBL/GenBank/DDBJ databases">
        <title>Activity-based single-cell genomes from oceanic crustal fluid captures similar information to metagenomic and metatranscriptomic surveys with orders of magnitude less sampling.</title>
        <authorList>
            <person name="D'Angelo T.S."/>
            <person name="Orcutt B.N."/>
        </authorList>
    </citation>
    <scope>NUCLEOTIDE SEQUENCE [LARGE SCALE GENOMIC DNA]</scope>
    <source>
        <strain evidence="10">AH-315-G07</strain>
    </source>
</reference>
<comment type="subcellular location">
    <subcellularLocation>
        <location evidence="1">Cell membrane</location>
        <topology evidence="1">Single-pass membrane protein</topology>
    </subcellularLocation>
</comment>
<feature type="domain" description="OmpA-like" evidence="9">
    <location>
        <begin position="136"/>
        <end position="267"/>
    </location>
</feature>
<evidence type="ECO:0000256" key="1">
    <source>
        <dbReference type="ARBA" id="ARBA00004162"/>
    </source>
</evidence>
<dbReference type="InterPro" id="IPR050330">
    <property type="entry name" value="Bact_OuterMem_StrucFunc"/>
</dbReference>
<evidence type="ECO:0000313" key="11">
    <source>
        <dbReference type="Proteomes" id="UP000722121"/>
    </source>
</evidence>
<dbReference type="Pfam" id="PF13677">
    <property type="entry name" value="MotB_plug"/>
    <property type="match status" value="1"/>
</dbReference>
<evidence type="ECO:0000313" key="10">
    <source>
        <dbReference type="EMBL" id="MBN4066678.1"/>
    </source>
</evidence>
<keyword evidence="4 8" id="KW-0812">Transmembrane</keyword>
<gene>
    <name evidence="10" type="ORF">JYU14_01175</name>
</gene>
<dbReference type="EMBL" id="JAFITR010000016">
    <property type="protein sequence ID" value="MBN4066678.1"/>
    <property type="molecule type" value="Genomic_DNA"/>
</dbReference>
<evidence type="ECO:0000256" key="4">
    <source>
        <dbReference type="ARBA" id="ARBA00022692"/>
    </source>
</evidence>
<keyword evidence="5 8" id="KW-1133">Transmembrane helix</keyword>
<protein>
    <recommendedName>
        <fullName evidence="9">OmpA-like domain-containing protein</fullName>
    </recommendedName>
</protein>
<dbReference type="Proteomes" id="UP000722121">
    <property type="component" value="Unassembled WGS sequence"/>
</dbReference>